<evidence type="ECO:0000256" key="6">
    <source>
        <dbReference type="ARBA" id="ARBA00022777"/>
    </source>
</evidence>
<keyword evidence="12" id="KW-1185">Reference proteome</keyword>
<dbReference type="InterPro" id="IPR036890">
    <property type="entry name" value="HATPase_C_sf"/>
</dbReference>
<feature type="transmembrane region" description="Helical" evidence="9">
    <location>
        <begin position="82"/>
        <end position="105"/>
    </location>
</feature>
<dbReference type="GO" id="GO:0000155">
    <property type="term" value="F:phosphorelay sensor kinase activity"/>
    <property type="evidence" value="ECO:0007669"/>
    <property type="project" value="InterPro"/>
</dbReference>
<dbReference type="Gene3D" id="3.30.565.10">
    <property type="entry name" value="Histidine kinase-like ATPase, C-terminal domain"/>
    <property type="match status" value="1"/>
</dbReference>
<evidence type="ECO:0000256" key="8">
    <source>
        <dbReference type="ARBA" id="ARBA00023012"/>
    </source>
</evidence>
<keyword evidence="8" id="KW-0902">Two-component regulatory system</keyword>
<dbReference type="GO" id="GO:0005524">
    <property type="term" value="F:ATP binding"/>
    <property type="evidence" value="ECO:0007669"/>
    <property type="project" value="UniProtKB-KW"/>
</dbReference>
<keyword evidence="9" id="KW-1133">Transmembrane helix</keyword>
<feature type="transmembrane region" description="Helical" evidence="9">
    <location>
        <begin position="140"/>
        <end position="162"/>
    </location>
</feature>
<sequence>MARTREDRTAAVGRPTWWASTWRYVLAAVLSVSTWVIVVVGAADWPAPHLAVMWLLVGDPVLGLVSFVLIRWRHRRPAPVALVLTAFSSVSIVSTGPASWIMGSIASHRRWRLLALVVPLSLVAGLVQEKVGLNDSGLPMWATILFGMLVAGILVATGYAMGSQRELVDSYRSRAETAEREQRARVAQAQAAERTRIAREMHDVLAHRISLVAMHASTLSYRTDLSEEDRATAARSIEENAQRALSDLRAVLGVLRDPTQPTDAAPEPPQPGIHDLAALVEEEASGGMRVRLSNRVEDEMPAATGRTAYRIVQEALTNVRKHAPGTTVTVDLAGTPEDGLVVAVRNAAPVGPVRRTPLPASGLGLLGLAERAALAGGRISHGVDATGGYSVRAWIPWAP</sequence>
<dbReference type="EMBL" id="FNRT01000002">
    <property type="protein sequence ID" value="SEC75292.1"/>
    <property type="molecule type" value="Genomic_DNA"/>
</dbReference>
<keyword evidence="6 11" id="KW-0418">Kinase</keyword>
<dbReference type="PANTHER" id="PTHR24421:SF10">
    <property type="entry name" value="NITRATE_NITRITE SENSOR PROTEIN NARQ"/>
    <property type="match status" value="1"/>
</dbReference>
<dbReference type="EC" id="2.7.13.3" evidence="2"/>
<keyword evidence="9" id="KW-0812">Transmembrane</keyword>
<keyword evidence="7" id="KW-0067">ATP-binding</keyword>
<dbReference type="Proteomes" id="UP000198742">
    <property type="component" value="Unassembled WGS sequence"/>
</dbReference>
<name>A0A1H4V2I3_9ACTN</name>
<evidence type="ECO:0000256" key="1">
    <source>
        <dbReference type="ARBA" id="ARBA00000085"/>
    </source>
</evidence>
<keyword evidence="4" id="KW-0808">Transferase</keyword>
<evidence type="ECO:0000256" key="3">
    <source>
        <dbReference type="ARBA" id="ARBA00022553"/>
    </source>
</evidence>
<evidence type="ECO:0000256" key="7">
    <source>
        <dbReference type="ARBA" id="ARBA00022840"/>
    </source>
</evidence>
<keyword evidence="5" id="KW-0547">Nucleotide-binding</keyword>
<gene>
    <name evidence="11" type="ORF">SAMN04489844_2919</name>
</gene>
<organism evidence="11 12">
    <name type="scientific">Nocardioides exalbidus</name>
    <dbReference type="NCBI Taxonomy" id="402596"/>
    <lineage>
        <taxon>Bacteria</taxon>
        <taxon>Bacillati</taxon>
        <taxon>Actinomycetota</taxon>
        <taxon>Actinomycetes</taxon>
        <taxon>Propionibacteriales</taxon>
        <taxon>Nocardioidaceae</taxon>
        <taxon>Nocardioides</taxon>
    </lineage>
</organism>
<dbReference type="SUPFAM" id="SSF55874">
    <property type="entry name" value="ATPase domain of HSP90 chaperone/DNA topoisomerase II/histidine kinase"/>
    <property type="match status" value="1"/>
</dbReference>
<proteinExistence type="predicted"/>
<dbReference type="CDD" id="cd16917">
    <property type="entry name" value="HATPase_UhpB-NarQ-NarX-like"/>
    <property type="match status" value="1"/>
</dbReference>
<dbReference type="AlphaFoldDB" id="A0A1H4V2I3"/>
<feature type="domain" description="Signal transduction histidine kinase subgroup 3 dimerisation and phosphoacceptor" evidence="10">
    <location>
        <begin position="193"/>
        <end position="258"/>
    </location>
</feature>
<evidence type="ECO:0000256" key="9">
    <source>
        <dbReference type="SAM" id="Phobius"/>
    </source>
</evidence>
<feature type="transmembrane region" description="Helical" evidence="9">
    <location>
        <begin position="21"/>
        <end position="43"/>
    </location>
</feature>
<evidence type="ECO:0000256" key="4">
    <source>
        <dbReference type="ARBA" id="ARBA00022679"/>
    </source>
</evidence>
<dbReference type="RefSeq" id="WP_090969745.1">
    <property type="nucleotide sequence ID" value="NZ_FNRT01000002.1"/>
</dbReference>
<dbReference type="GO" id="GO:0046983">
    <property type="term" value="F:protein dimerization activity"/>
    <property type="evidence" value="ECO:0007669"/>
    <property type="project" value="InterPro"/>
</dbReference>
<protein>
    <recommendedName>
        <fullName evidence="2">histidine kinase</fullName>
        <ecNumber evidence="2">2.7.13.3</ecNumber>
    </recommendedName>
</protein>
<dbReference type="OrthoDB" id="227596at2"/>
<comment type="catalytic activity">
    <reaction evidence="1">
        <text>ATP + protein L-histidine = ADP + protein N-phospho-L-histidine.</text>
        <dbReference type="EC" id="2.7.13.3"/>
    </reaction>
</comment>
<dbReference type="Pfam" id="PF07730">
    <property type="entry name" value="HisKA_3"/>
    <property type="match status" value="1"/>
</dbReference>
<dbReference type="PANTHER" id="PTHR24421">
    <property type="entry name" value="NITRATE/NITRITE SENSOR PROTEIN NARX-RELATED"/>
    <property type="match status" value="1"/>
</dbReference>
<dbReference type="GO" id="GO:0016020">
    <property type="term" value="C:membrane"/>
    <property type="evidence" value="ECO:0007669"/>
    <property type="project" value="InterPro"/>
</dbReference>
<dbReference type="InterPro" id="IPR011712">
    <property type="entry name" value="Sig_transdc_His_kin_sub3_dim/P"/>
</dbReference>
<evidence type="ECO:0000256" key="2">
    <source>
        <dbReference type="ARBA" id="ARBA00012438"/>
    </source>
</evidence>
<evidence type="ECO:0000256" key="5">
    <source>
        <dbReference type="ARBA" id="ARBA00022741"/>
    </source>
</evidence>
<dbReference type="Gene3D" id="1.20.5.1930">
    <property type="match status" value="1"/>
</dbReference>
<dbReference type="STRING" id="402596.SAMN04489844_2919"/>
<keyword evidence="3" id="KW-0597">Phosphoprotein</keyword>
<feature type="transmembrane region" description="Helical" evidence="9">
    <location>
        <begin position="49"/>
        <end position="70"/>
    </location>
</feature>
<evidence type="ECO:0000313" key="12">
    <source>
        <dbReference type="Proteomes" id="UP000198742"/>
    </source>
</evidence>
<keyword evidence="9" id="KW-0472">Membrane</keyword>
<evidence type="ECO:0000313" key="11">
    <source>
        <dbReference type="EMBL" id="SEC75292.1"/>
    </source>
</evidence>
<accession>A0A1H4V2I3</accession>
<reference evidence="12" key="1">
    <citation type="submission" date="2016-10" db="EMBL/GenBank/DDBJ databases">
        <authorList>
            <person name="Varghese N."/>
            <person name="Submissions S."/>
        </authorList>
    </citation>
    <scope>NUCLEOTIDE SEQUENCE [LARGE SCALE GENOMIC DNA]</scope>
    <source>
        <strain evidence="12">DSM 22017</strain>
    </source>
</reference>
<evidence type="ECO:0000259" key="10">
    <source>
        <dbReference type="Pfam" id="PF07730"/>
    </source>
</evidence>
<dbReference type="InterPro" id="IPR050482">
    <property type="entry name" value="Sensor_HK_TwoCompSys"/>
</dbReference>